<feature type="domain" description="GST N-terminal" evidence="8">
    <location>
        <begin position="67"/>
        <end position="148"/>
    </location>
</feature>
<dbReference type="InterPro" id="IPR040079">
    <property type="entry name" value="Glutathione_S-Trfase"/>
</dbReference>
<keyword evidence="5" id="KW-0216">Detoxification</keyword>
<dbReference type="InterPro" id="IPR034347">
    <property type="entry name" value="GST_Phi_C"/>
</dbReference>
<dbReference type="SFLD" id="SFLDG00358">
    <property type="entry name" value="Main_(cytGST)"/>
    <property type="match status" value="1"/>
</dbReference>
<comment type="catalytic activity">
    <reaction evidence="7">
        <text>RX + glutathione = an S-substituted glutathione + a halide anion + H(+)</text>
        <dbReference type="Rhea" id="RHEA:16437"/>
        <dbReference type="ChEBI" id="CHEBI:15378"/>
        <dbReference type="ChEBI" id="CHEBI:16042"/>
        <dbReference type="ChEBI" id="CHEBI:17792"/>
        <dbReference type="ChEBI" id="CHEBI:57925"/>
        <dbReference type="ChEBI" id="CHEBI:90779"/>
        <dbReference type="EC" id="2.5.1.18"/>
    </reaction>
</comment>
<protein>
    <recommendedName>
        <fullName evidence="3">glutathione transferase</fullName>
        <ecNumber evidence="3">2.5.1.18</ecNumber>
    </recommendedName>
</protein>
<dbReference type="PROSITE" id="PS50404">
    <property type="entry name" value="GST_NTER"/>
    <property type="match status" value="1"/>
</dbReference>
<dbReference type="PROSITE" id="PS50405">
    <property type="entry name" value="GST_CTER"/>
    <property type="match status" value="1"/>
</dbReference>
<dbReference type="GO" id="GO:0004364">
    <property type="term" value="F:glutathione transferase activity"/>
    <property type="evidence" value="ECO:0007669"/>
    <property type="project" value="UniProtKB-EC"/>
</dbReference>
<dbReference type="GO" id="GO:0043295">
    <property type="term" value="F:glutathione binding"/>
    <property type="evidence" value="ECO:0007669"/>
    <property type="project" value="TreeGrafter"/>
</dbReference>
<dbReference type="SUPFAM" id="SSF52833">
    <property type="entry name" value="Thioredoxin-like"/>
    <property type="match status" value="1"/>
</dbReference>
<dbReference type="CDD" id="cd03187">
    <property type="entry name" value="GST_C_Phi"/>
    <property type="match status" value="1"/>
</dbReference>
<feature type="non-terminal residue" evidence="10">
    <location>
        <position position="1"/>
    </location>
</feature>
<dbReference type="InterPro" id="IPR004045">
    <property type="entry name" value="Glutathione_S-Trfase_N"/>
</dbReference>
<dbReference type="STRING" id="157652.A0A371FKS6"/>
<dbReference type="FunFam" id="1.20.1050.10:FF:000004">
    <property type="entry name" value="Glutathione S-transferase F2"/>
    <property type="match status" value="1"/>
</dbReference>
<dbReference type="FunFam" id="3.40.30.10:FF:000016">
    <property type="entry name" value="Glutathione S-transferase F2"/>
    <property type="match status" value="1"/>
</dbReference>
<gene>
    <name evidence="10" type="primary">GSTF11</name>
    <name evidence="10" type="ORF">CR513_40857</name>
</gene>
<evidence type="ECO:0000256" key="4">
    <source>
        <dbReference type="ARBA" id="ARBA00022490"/>
    </source>
</evidence>
<evidence type="ECO:0000259" key="8">
    <source>
        <dbReference type="PROSITE" id="PS50404"/>
    </source>
</evidence>
<dbReference type="SUPFAM" id="SSF47616">
    <property type="entry name" value="GST C-terminal domain-like"/>
    <property type="match status" value="1"/>
</dbReference>
<dbReference type="EMBL" id="QJKJ01008735">
    <property type="protein sequence ID" value="RDX78810.1"/>
    <property type="molecule type" value="Genomic_DNA"/>
</dbReference>
<accession>A0A371FKS6</accession>
<dbReference type="GO" id="GO:0005829">
    <property type="term" value="C:cytosol"/>
    <property type="evidence" value="ECO:0007669"/>
    <property type="project" value="UniProtKB-SubCell"/>
</dbReference>
<evidence type="ECO:0000259" key="9">
    <source>
        <dbReference type="PROSITE" id="PS50405"/>
    </source>
</evidence>
<evidence type="ECO:0000256" key="3">
    <source>
        <dbReference type="ARBA" id="ARBA00012452"/>
    </source>
</evidence>
<comment type="caution">
    <text evidence="10">The sequence shown here is derived from an EMBL/GenBank/DDBJ whole genome shotgun (WGS) entry which is preliminary data.</text>
</comment>
<dbReference type="Gene3D" id="3.40.30.10">
    <property type="entry name" value="Glutaredoxin"/>
    <property type="match status" value="1"/>
</dbReference>
<dbReference type="InterPro" id="IPR004046">
    <property type="entry name" value="GST_C"/>
</dbReference>
<dbReference type="InterPro" id="IPR010987">
    <property type="entry name" value="Glutathione-S-Trfase_C-like"/>
</dbReference>
<feature type="domain" description="GST C-terminal" evidence="9">
    <location>
        <begin position="155"/>
        <end position="279"/>
    </location>
</feature>
<evidence type="ECO:0000256" key="7">
    <source>
        <dbReference type="ARBA" id="ARBA00047960"/>
    </source>
</evidence>
<dbReference type="Gene3D" id="1.20.1050.10">
    <property type="match status" value="1"/>
</dbReference>
<dbReference type="InterPro" id="IPR036249">
    <property type="entry name" value="Thioredoxin-like_sf"/>
</dbReference>
<dbReference type="OrthoDB" id="422574at2759"/>
<dbReference type="GO" id="GO:0006749">
    <property type="term" value="P:glutathione metabolic process"/>
    <property type="evidence" value="ECO:0007669"/>
    <property type="project" value="TreeGrafter"/>
</dbReference>
<name>A0A371FKS6_MUCPR</name>
<keyword evidence="6" id="KW-0808">Transferase</keyword>
<keyword evidence="4" id="KW-0963">Cytoplasm</keyword>
<dbReference type="InterPro" id="IPR036282">
    <property type="entry name" value="Glutathione-S-Trfase_C_sf"/>
</dbReference>
<evidence type="ECO:0000313" key="11">
    <source>
        <dbReference type="Proteomes" id="UP000257109"/>
    </source>
</evidence>
<comment type="subcellular location">
    <subcellularLocation>
        <location evidence="1">Cytoplasm</location>
        <location evidence="1">Cytosol</location>
    </subcellularLocation>
</comment>
<dbReference type="Pfam" id="PF02798">
    <property type="entry name" value="GST_N"/>
    <property type="match status" value="1"/>
</dbReference>
<evidence type="ECO:0000256" key="2">
    <source>
        <dbReference type="ARBA" id="ARBA00010128"/>
    </source>
</evidence>
<dbReference type="GO" id="GO:0009407">
    <property type="term" value="P:toxin catabolic process"/>
    <property type="evidence" value="ECO:0007669"/>
    <property type="project" value="UniProtKB-ARBA"/>
</dbReference>
<evidence type="ECO:0000256" key="1">
    <source>
        <dbReference type="ARBA" id="ARBA00004514"/>
    </source>
</evidence>
<dbReference type="SFLD" id="SFLDS00019">
    <property type="entry name" value="Glutathione_Transferase_(cytos"/>
    <property type="match status" value="1"/>
</dbReference>
<evidence type="ECO:0000313" key="10">
    <source>
        <dbReference type="EMBL" id="RDX78810.1"/>
    </source>
</evidence>
<reference evidence="10" key="1">
    <citation type="submission" date="2018-05" db="EMBL/GenBank/DDBJ databases">
        <title>Draft genome of Mucuna pruriens seed.</title>
        <authorList>
            <person name="Nnadi N.E."/>
            <person name="Vos R."/>
            <person name="Hasami M.H."/>
            <person name="Devisetty U.K."/>
            <person name="Aguiy J.C."/>
        </authorList>
    </citation>
    <scope>NUCLEOTIDE SEQUENCE [LARGE SCALE GENOMIC DNA]</scope>
    <source>
        <strain evidence="10">JCA_2017</strain>
    </source>
</reference>
<dbReference type="Pfam" id="PF00043">
    <property type="entry name" value="GST_C"/>
    <property type="match status" value="1"/>
</dbReference>
<dbReference type="PANTHER" id="PTHR43900:SF54">
    <property type="entry name" value="GLUTATHIONE S-TRANSFERASE F12"/>
    <property type="match status" value="1"/>
</dbReference>
<organism evidence="10 11">
    <name type="scientific">Mucuna pruriens</name>
    <name type="common">Velvet bean</name>
    <name type="synonym">Dolichos pruriens</name>
    <dbReference type="NCBI Taxonomy" id="157652"/>
    <lineage>
        <taxon>Eukaryota</taxon>
        <taxon>Viridiplantae</taxon>
        <taxon>Streptophyta</taxon>
        <taxon>Embryophyta</taxon>
        <taxon>Tracheophyta</taxon>
        <taxon>Spermatophyta</taxon>
        <taxon>Magnoliopsida</taxon>
        <taxon>eudicotyledons</taxon>
        <taxon>Gunneridae</taxon>
        <taxon>Pentapetalae</taxon>
        <taxon>rosids</taxon>
        <taxon>fabids</taxon>
        <taxon>Fabales</taxon>
        <taxon>Fabaceae</taxon>
        <taxon>Papilionoideae</taxon>
        <taxon>50 kb inversion clade</taxon>
        <taxon>NPAAA clade</taxon>
        <taxon>indigoferoid/millettioid clade</taxon>
        <taxon>Phaseoleae</taxon>
        <taxon>Mucuna</taxon>
    </lineage>
</organism>
<proteinExistence type="inferred from homology"/>
<comment type="similarity">
    <text evidence="2">Belongs to the GST superfamily. Phi family.</text>
</comment>
<evidence type="ECO:0000256" key="6">
    <source>
        <dbReference type="ARBA" id="ARBA00022679"/>
    </source>
</evidence>
<keyword evidence="11" id="KW-1185">Reference proteome</keyword>
<dbReference type="PANTHER" id="PTHR43900">
    <property type="entry name" value="GLUTATHIONE S-TRANSFERASE RHO"/>
    <property type="match status" value="1"/>
</dbReference>
<dbReference type="EC" id="2.5.1.18" evidence="3"/>
<evidence type="ECO:0000256" key="5">
    <source>
        <dbReference type="ARBA" id="ARBA00022575"/>
    </source>
</evidence>
<dbReference type="AlphaFoldDB" id="A0A371FKS6"/>
<sequence length="279" mass="31724">MNKYLTAVRYSERGEEEVITCEPPWRWLVAACGSWTVKCNKCSGISGGGWLQHAVRGQLIGREISNMVVKVYGPARAACPQRVLLCLLEKEVEFELVHVDLHQGHQKHPDFLLRQPFGQVPVVEDADFRLFESRAIIRYYAAKYADRGPDLLGKTLEERALVEQWVEVEAHNFNNLCFTLMLQLVILPKMGKAGDLGLAKKCEEDLGKVLDVYEHRLSQSTYLAGHNFTLADLTHLPGIGHLIEEAKMGHLITQRNNVNAWWNKISSRPAWNKLRNLVQ</sequence>
<dbReference type="Proteomes" id="UP000257109">
    <property type="component" value="Unassembled WGS sequence"/>
</dbReference>
<dbReference type="CDD" id="cd03053">
    <property type="entry name" value="GST_N_Phi"/>
    <property type="match status" value="1"/>
</dbReference>